<dbReference type="STRING" id="1844.UG56_011200"/>
<reference evidence="7" key="1">
    <citation type="submission" date="2016-10" db="EMBL/GenBank/DDBJ databases">
        <title>Draft Genome Sequence of Nocardioides luteus Strain BAFB, an Alkane-Degrading Bacterium Isolated from JP-7 Polluted Soil.</title>
        <authorList>
            <person name="Brown L."/>
            <person name="Ruiz O.N."/>
            <person name="Gunasekera T."/>
        </authorList>
    </citation>
    <scope>NUCLEOTIDE SEQUENCE [LARGE SCALE GENOMIC DNA]</scope>
    <source>
        <strain evidence="7">BAFB</strain>
    </source>
</reference>
<keyword evidence="3 6" id="KW-1133">Transmembrane helix</keyword>
<feature type="transmembrane region" description="Helical" evidence="6">
    <location>
        <begin position="258"/>
        <end position="279"/>
    </location>
</feature>
<sequence length="966" mass="106848">MSLFDDDDPAQAPVRNQSTGRNRWLAIAAVSVIVLFFGISAFAAVYTDALWYDAIDFSSVFGTVFWTRTALFVIFGVLMAIMIGLPAALAYRTRPYFHPADDIGGLDRYRDAIAPLRTWLLIGISGVSGIFAGFSGAGHWRTYLMWRHGRDFDKTDAFFKKDIGFYIFDLPWWHYLVNFALTGLILGTFGAMIVHYVYGGIRLTAQRDRFTRSAQVQLSAMFGLILLVKGLDYWVDRYDLVNGSGPRLDGMTYTDQHAVLPANQILLAIAVICGALFIFNMWRRSWQLPSIAISLFAISVLLIGMIWPAIVQGFQVRPSEQDKEKPYLAANIKATQDAYGISKDNLEVTEYTSQAEADGASPEQLNETASSLPIVDPAVVHREFEQVQQGRSYYSVHEPLDISTYDVGGKERAVVLGVRELNQAGISDSDRTWTNLHTVYTHSNGVIASYANMRGADDKSESSQMQWAEGDRTGQHDLTSGQGKFQDKVYFGEDSPEYSIVGKGDDSAAVELDYNSEDGETRTTYEGSGGVPIGTNFRQLMYAIQFGSTNFLLSSRVNENSEILYDRSPKERVQKVAPWLTLDDDVYPVIVGGRIQWVVDGYTTTDRYPQAARDSFASMTDDATQTSAGVQTLPTDEINYMRNAVKATVDAYDGTVTLYEWDEADPILQTWEAAFPGTVMPKSSIPKELMEHLRYPEDLYKVQRYQLARYHVSDPDVFFSGNERWAVPEDPNDDNHQQTPYRMFLDDGSGTARWSLTSAFVPYNRPNLAAMMSVDSDATSENYGKIRISTGFPDDTQGPGMVSNEFRTDKAIADEVASFNRSGSAPVWGQVVTYPTAKNGILYVEPIYARRATASTSGYAQLAFVLVSYDGRVGYGSTLSEALEVALTGASPTPPTASDPDENPPETTPPSSGDSPREVGQLLEDARSLFAQADEAGKAGDYAERERLIAEAQDKVDQAAELISGG</sequence>
<dbReference type="EMBL" id="JZDQ02000013">
    <property type="protein sequence ID" value="OIJ26793.1"/>
    <property type="molecule type" value="Genomic_DNA"/>
</dbReference>
<dbReference type="Proteomes" id="UP000033772">
    <property type="component" value="Unassembled WGS sequence"/>
</dbReference>
<evidence type="ECO:0000256" key="2">
    <source>
        <dbReference type="ARBA" id="ARBA00022692"/>
    </source>
</evidence>
<feature type="transmembrane region" description="Helical" evidence="6">
    <location>
        <begin position="172"/>
        <end position="198"/>
    </location>
</feature>
<evidence type="ECO:0000256" key="1">
    <source>
        <dbReference type="ARBA" id="ARBA00022475"/>
    </source>
</evidence>
<protein>
    <submittedName>
        <fullName evidence="7">Uncharacterized protein</fullName>
    </submittedName>
</protein>
<proteinExistence type="predicted"/>
<feature type="transmembrane region" description="Helical" evidence="6">
    <location>
        <begin position="118"/>
        <end position="140"/>
    </location>
</feature>
<feature type="transmembrane region" description="Helical" evidence="6">
    <location>
        <begin position="291"/>
        <end position="310"/>
    </location>
</feature>
<feature type="region of interest" description="Disordered" evidence="5">
    <location>
        <begin position="889"/>
        <end position="921"/>
    </location>
</feature>
<gene>
    <name evidence="7" type="ORF">UG56_011200</name>
</gene>
<keyword evidence="1" id="KW-1003">Cell membrane</keyword>
<dbReference type="InterPro" id="IPR005372">
    <property type="entry name" value="UPF0182"/>
</dbReference>
<organism evidence="7 8">
    <name type="scientific">Nocardioides luteus</name>
    <dbReference type="NCBI Taxonomy" id="1844"/>
    <lineage>
        <taxon>Bacteria</taxon>
        <taxon>Bacillati</taxon>
        <taxon>Actinomycetota</taxon>
        <taxon>Actinomycetes</taxon>
        <taxon>Propionibacteriales</taxon>
        <taxon>Nocardioidaceae</taxon>
        <taxon>Nocardioides</taxon>
    </lineage>
</organism>
<dbReference type="AlphaFoldDB" id="A0A1J4N8I0"/>
<dbReference type="PANTHER" id="PTHR39344">
    <property type="entry name" value="UPF0182 PROTEIN SLL1060"/>
    <property type="match status" value="1"/>
</dbReference>
<feature type="region of interest" description="Disordered" evidence="5">
    <location>
        <begin position="458"/>
        <end position="481"/>
    </location>
</feature>
<dbReference type="PANTHER" id="PTHR39344:SF1">
    <property type="entry name" value="UPF0182 PROTEIN SLL1060"/>
    <property type="match status" value="1"/>
</dbReference>
<feature type="transmembrane region" description="Helical" evidence="6">
    <location>
        <begin position="24"/>
        <end position="45"/>
    </location>
</feature>
<dbReference type="RefSeq" id="WP_052694191.1">
    <property type="nucleotide sequence ID" value="NZ_JZDQ02000013.1"/>
</dbReference>
<name>A0A1J4N8I0_9ACTN</name>
<evidence type="ECO:0000313" key="8">
    <source>
        <dbReference type="Proteomes" id="UP000033772"/>
    </source>
</evidence>
<evidence type="ECO:0000256" key="6">
    <source>
        <dbReference type="SAM" id="Phobius"/>
    </source>
</evidence>
<dbReference type="GO" id="GO:0005576">
    <property type="term" value="C:extracellular region"/>
    <property type="evidence" value="ECO:0007669"/>
    <property type="project" value="TreeGrafter"/>
</dbReference>
<keyword evidence="4 6" id="KW-0472">Membrane</keyword>
<dbReference type="GO" id="GO:0016020">
    <property type="term" value="C:membrane"/>
    <property type="evidence" value="ECO:0007669"/>
    <property type="project" value="InterPro"/>
</dbReference>
<feature type="transmembrane region" description="Helical" evidence="6">
    <location>
        <begin position="65"/>
        <end position="91"/>
    </location>
</feature>
<evidence type="ECO:0000256" key="3">
    <source>
        <dbReference type="ARBA" id="ARBA00022989"/>
    </source>
</evidence>
<evidence type="ECO:0000313" key="7">
    <source>
        <dbReference type="EMBL" id="OIJ26793.1"/>
    </source>
</evidence>
<keyword evidence="2 6" id="KW-0812">Transmembrane</keyword>
<keyword evidence="8" id="KW-1185">Reference proteome</keyword>
<dbReference type="OrthoDB" id="9763654at2"/>
<feature type="transmembrane region" description="Helical" evidence="6">
    <location>
        <begin position="218"/>
        <end position="235"/>
    </location>
</feature>
<dbReference type="Pfam" id="PF03699">
    <property type="entry name" value="UPF0182"/>
    <property type="match status" value="1"/>
</dbReference>
<evidence type="ECO:0000256" key="4">
    <source>
        <dbReference type="ARBA" id="ARBA00023136"/>
    </source>
</evidence>
<comment type="caution">
    <text evidence="7">The sequence shown here is derived from an EMBL/GenBank/DDBJ whole genome shotgun (WGS) entry which is preliminary data.</text>
</comment>
<accession>A0A1J4N8I0</accession>
<evidence type="ECO:0000256" key="5">
    <source>
        <dbReference type="SAM" id="MobiDB-lite"/>
    </source>
</evidence>